<dbReference type="SUPFAM" id="SSF51197">
    <property type="entry name" value="Clavaminate synthase-like"/>
    <property type="match status" value="1"/>
</dbReference>
<dbReference type="InterPro" id="IPR042098">
    <property type="entry name" value="TauD-like_sf"/>
</dbReference>
<protein>
    <recommendedName>
        <fullName evidence="5">trimethyllysine dioxygenase</fullName>
        <ecNumber evidence="5">1.14.11.8</ecNumber>
    </recommendedName>
    <alternativeName>
        <fullName evidence="12">Epsilon-trimethyllysine 2-oxoglutarate dioxygenase</fullName>
    </alternativeName>
    <alternativeName>
        <fullName evidence="11">TML hydroxylase</fullName>
    </alternativeName>
    <alternativeName>
        <fullName evidence="13">TML-alpha-ketoglutarate dioxygenase</fullName>
    </alternativeName>
</protein>
<evidence type="ECO:0000313" key="19">
    <source>
        <dbReference type="EMBL" id="VFU01177.1"/>
    </source>
</evidence>
<evidence type="ECO:0000259" key="16">
    <source>
        <dbReference type="Pfam" id="PF02668"/>
    </source>
</evidence>
<keyword evidence="6" id="KW-0479">Metal-binding</keyword>
<evidence type="ECO:0000256" key="1">
    <source>
        <dbReference type="ARBA" id="ARBA00001954"/>
    </source>
</evidence>
<name>A0A485LQL9_9STRA</name>
<feature type="domain" description="Gamma-butyrobetaine hydroxylase-like N-terminal" evidence="17">
    <location>
        <begin position="43"/>
        <end position="129"/>
    </location>
</feature>
<dbReference type="EC" id="1.14.11.8" evidence="5"/>
<accession>A0A485LQL9</accession>
<evidence type="ECO:0000256" key="4">
    <source>
        <dbReference type="ARBA" id="ARBA00008654"/>
    </source>
</evidence>
<gene>
    <name evidence="19" type="primary">Aste57867_24538</name>
    <name evidence="18" type="ORF">As57867_024461</name>
    <name evidence="19" type="ORF">ASTE57867_24538</name>
</gene>
<dbReference type="EMBL" id="VJMH01007405">
    <property type="protein sequence ID" value="KAF0683414.1"/>
    <property type="molecule type" value="Genomic_DNA"/>
</dbReference>
<keyword evidence="10" id="KW-0408">Iron</keyword>
<dbReference type="FunFam" id="3.30.2020.30:FF:000002">
    <property type="entry name" value="Putative gamma-butyrobetaine dioxygenase"/>
    <property type="match status" value="1"/>
</dbReference>
<evidence type="ECO:0000313" key="18">
    <source>
        <dbReference type="EMBL" id="KAF0683414.1"/>
    </source>
</evidence>
<comment type="cofactor">
    <cofactor evidence="1">
        <name>Fe(2+)</name>
        <dbReference type="ChEBI" id="CHEBI:29033"/>
    </cofactor>
</comment>
<evidence type="ECO:0000313" key="20">
    <source>
        <dbReference type="Proteomes" id="UP000332933"/>
    </source>
</evidence>
<dbReference type="GO" id="GO:0050353">
    <property type="term" value="F:trimethyllysine dioxygenase activity"/>
    <property type="evidence" value="ECO:0007669"/>
    <property type="project" value="UniProtKB-EC"/>
</dbReference>
<dbReference type="GO" id="GO:0005739">
    <property type="term" value="C:mitochondrion"/>
    <property type="evidence" value="ECO:0007669"/>
    <property type="project" value="TreeGrafter"/>
</dbReference>
<evidence type="ECO:0000256" key="2">
    <source>
        <dbReference type="ARBA" id="ARBA00001961"/>
    </source>
</evidence>
<dbReference type="Pfam" id="PF06155">
    <property type="entry name" value="GBBH-like_N"/>
    <property type="match status" value="1"/>
</dbReference>
<evidence type="ECO:0000256" key="5">
    <source>
        <dbReference type="ARBA" id="ARBA00012267"/>
    </source>
</evidence>
<dbReference type="GO" id="GO:0045329">
    <property type="term" value="P:carnitine biosynthetic process"/>
    <property type="evidence" value="ECO:0007669"/>
    <property type="project" value="UniProtKB-KW"/>
</dbReference>
<dbReference type="Gene3D" id="3.60.130.10">
    <property type="entry name" value="Clavaminate synthase-like"/>
    <property type="match status" value="1"/>
</dbReference>
<comment type="pathway">
    <text evidence="3">Amine and polyamine biosynthesis; carnitine biosynthesis.</text>
</comment>
<evidence type="ECO:0000256" key="6">
    <source>
        <dbReference type="ARBA" id="ARBA00022723"/>
    </source>
</evidence>
<evidence type="ECO:0000256" key="11">
    <source>
        <dbReference type="ARBA" id="ARBA00030363"/>
    </source>
</evidence>
<evidence type="ECO:0000256" key="7">
    <source>
        <dbReference type="ARBA" id="ARBA00022873"/>
    </source>
</evidence>
<reference evidence="18" key="2">
    <citation type="submission" date="2019-06" db="EMBL/GenBank/DDBJ databases">
        <title>Genomics analysis of Aphanomyces spp. identifies a new class of oomycete effector associated with host adaptation.</title>
        <authorList>
            <person name="Gaulin E."/>
        </authorList>
    </citation>
    <scope>NUCLEOTIDE SEQUENCE</scope>
    <source>
        <strain evidence="18">CBS 578.67</strain>
    </source>
</reference>
<evidence type="ECO:0000256" key="8">
    <source>
        <dbReference type="ARBA" id="ARBA00022964"/>
    </source>
</evidence>
<evidence type="ECO:0000256" key="15">
    <source>
        <dbReference type="ARBA" id="ARBA00049334"/>
    </source>
</evidence>
<evidence type="ECO:0000256" key="12">
    <source>
        <dbReference type="ARBA" id="ARBA00031778"/>
    </source>
</evidence>
<dbReference type="InterPro" id="IPR050411">
    <property type="entry name" value="AlphaKG_dependent_hydroxylases"/>
</dbReference>
<proteinExistence type="inferred from homology"/>
<feature type="domain" description="TauD/TfdA-like" evidence="16">
    <location>
        <begin position="157"/>
        <end position="404"/>
    </location>
</feature>
<keyword evidence="20" id="KW-1185">Reference proteome</keyword>
<evidence type="ECO:0000256" key="9">
    <source>
        <dbReference type="ARBA" id="ARBA00023002"/>
    </source>
</evidence>
<dbReference type="Gene3D" id="3.30.2020.30">
    <property type="match status" value="1"/>
</dbReference>
<dbReference type="OrthoDB" id="408743at2759"/>
<dbReference type="AlphaFoldDB" id="A0A485LQL9"/>
<keyword evidence="7" id="KW-0124">Carnitine biosynthesis</keyword>
<evidence type="ECO:0000256" key="14">
    <source>
        <dbReference type="ARBA" id="ARBA00046008"/>
    </source>
</evidence>
<comment type="similarity">
    <text evidence="4">Belongs to the gamma-BBH/TMLD family.</text>
</comment>
<dbReference type="Proteomes" id="UP000332933">
    <property type="component" value="Unassembled WGS sequence"/>
</dbReference>
<keyword evidence="8" id="KW-0223">Dioxygenase</keyword>
<dbReference type="InterPro" id="IPR038492">
    <property type="entry name" value="GBBH-like_N_sf"/>
</dbReference>
<dbReference type="PANTHER" id="PTHR10696">
    <property type="entry name" value="GAMMA-BUTYROBETAINE HYDROXYLASE-RELATED"/>
    <property type="match status" value="1"/>
</dbReference>
<dbReference type="Pfam" id="PF02668">
    <property type="entry name" value="TauD"/>
    <property type="match status" value="1"/>
</dbReference>
<keyword evidence="9" id="KW-0560">Oxidoreductase</keyword>
<evidence type="ECO:0000256" key="13">
    <source>
        <dbReference type="ARBA" id="ARBA00032283"/>
    </source>
</evidence>
<comment type="function">
    <text evidence="14">Converts trimethyllysine (TML) into hydroxytrimethyllysine (HTML).</text>
</comment>
<evidence type="ECO:0000256" key="10">
    <source>
        <dbReference type="ARBA" id="ARBA00023004"/>
    </source>
</evidence>
<evidence type="ECO:0000256" key="3">
    <source>
        <dbReference type="ARBA" id="ARBA00005022"/>
    </source>
</evidence>
<dbReference type="GO" id="GO:0046872">
    <property type="term" value="F:metal ion binding"/>
    <property type="evidence" value="ECO:0007669"/>
    <property type="project" value="UniProtKB-KW"/>
</dbReference>
<sequence>MLGRLLRPSRGPWTARTSLRSLHSNTSPSASVIRLQALKPIDDADALQVTWTDGFTAKFHRAWLRDNCSCPACKHPTTLQRQVLTAAIPVHPTGPAQLHDDNQSMSVQWDAPVEGTDCVHSIYSAAWLRDHAYSDPSVHGSYNKHYRQQHLPALSLWGKELDFPTTTFASVMDEQGSGFRDAMHQLKQFGVLLIRGTPSSMDETERFARRIGFVLETIYGGMWTTRPTNPDQSYNDTASTNLALGPHTDCTYLYEPPGLQIFNCVLQANTDGEGSSRFVDGFHVVEWLRAHAPETYLFFVETPLHQYCIDDDVSLHTMKPLIQLDARGNVEAVRFNDYDRAPLTHLSFDQVGAFYKHHKVLWQAIHEGEVVYKMSVGDMIVVDNQRVFHGRHAFQGERALIGCYIGRSEYDSRLRMLDLL</sequence>
<organism evidence="19 20">
    <name type="scientific">Aphanomyces stellatus</name>
    <dbReference type="NCBI Taxonomy" id="120398"/>
    <lineage>
        <taxon>Eukaryota</taxon>
        <taxon>Sar</taxon>
        <taxon>Stramenopiles</taxon>
        <taxon>Oomycota</taxon>
        <taxon>Saprolegniomycetes</taxon>
        <taxon>Saprolegniales</taxon>
        <taxon>Verrucalvaceae</taxon>
        <taxon>Aphanomyces</taxon>
    </lineage>
</organism>
<comment type="catalytic activity">
    <reaction evidence="15">
        <text>N(6),N(6),N(6)-trimethyl-L-lysine + 2-oxoglutarate + O2 = (3S)-3-hydroxy-N(6),N(6),N(6)-trimethyl-L-lysine + succinate + CO2</text>
        <dbReference type="Rhea" id="RHEA:14181"/>
        <dbReference type="ChEBI" id="CHEBI:15379"/>
        <dbReference type="ChEBI" id="CHEBI:16526"/>
        <dbReference type="ChEBI" id="CHEBI:16810"/>
        <dbReference type="ChEBI" id="CHEBI:30031"/>
        <dbReference type="ChEBI" id="CHEBI:58100"/>
        <dbReference type="ChEBI" id="CHEBI:141499"/>
        <dbReference type="EC" id="1.14.11.8"/>
    </reaction>
</comment>
<dbReference type="EMBL" id="CAADRA010007431">
    <property type="protein sequence ID" value="VFU01177.1"/>
    <property type="molecule type" value="Genomic_DNA"/>
</dbReference>
<comment type="cofactor">
    <cofactor evidence="2">
        <name>L-ascorbate</name>
        <dbReference type="ChEBI" id="CHEBI:38290"/>
    </cofactor>
</comment>
<dbReference type="InterPro" id="IPR010376">
    <property type="entry name" value="GBBH-like_N"/>
</dbReference>
<dbReference type="PANTHER" id="PTHR10696:SF51">
    <property type="entry name" value="TRIMETHYLLYSINE DIOXYGENASE, MITOCHONDRIAL"/>
    <property type="match status" value="1"/>
</dbReference>
<evidence type="ECO:0000259" key="17">
    <source>
        <dbReference type="Pfam" id="PF06155"/>
    </source>
</evidence>
<reference evidence="19 20" key="1">
    <citation type="submission" date="2019-03" db="EMBL/GenBank/DDBJ databases">
        <authorList>
            <person name="Gaulin E."/>
            <person name="Dumas B."/>
        </authorList>
    </citation>
    <scope>NUCLEOTIDE SEQUENCE [LARGE SCALE GENOMIC DNA]</scope>
    <source>
        <strain evidence="19">CBS 568.67</strain>
    </source>
</reference>
<dbReference type="InterPro" id="IPR003819">
    <property type="entry name" value="TauD/TfdA-like"/>
</dbReference>